<evidence type="ECO:0000313" key="4">
    <source>
        <dbReference type="Proteomes" id="UP000076761"/>
    </source>
</evidence>
<dbReference type="InParanoid" id="A0A165RAK1"/>
<feature type="domain" description="Fungal-type protein kinase" evidence="2">
    <location>
        <begin position="181"/>
        <end position="532"/>
    </location>
</feature>
<dbReference type="OrthoDB" id="2797568at2759"/>
<dbReference type="PANTHER" id="PTHR38248">
    <property type="entry name" value="FUNK1 6"/>
    <property type="match status" value="1"/>
</dbReference>
<dbReference type="EMBL" id="KV425584">
    <property type="protein sequence ID" value="KZT23535.1"/>
    <property type="molecule type" value="Genomic_DNA"/>
</dbReference>
<name>A0A165RAK1_9AGAM</name>
<evidence type="ECO:0000313" key="3">
    <source>
        <dbReference type="EMBL" id="KZT23535.1"/>
    </source>
</evidence>
<proteinExistence type="predicted"/>
<dbReference type="InterPro" id="IPR040976">
    <property type="entry name" value="Pkinase_fungal"/>
</dbReference>
<feature type="compositionally biased region" description="Basic and acidic residues" evidence="1">
    <location>
        <begin position="844"/>
        <end position="867"/>
    </location>
</feature>
<gene>
    <name evidence="3" type="ORF">NEOLEDRAFT_535536</name>
</gene>
<feature type="region of interest" description="Disordered" evidence="1">
    <location>
        <begin position="673"/>
        <end position="779"/>
    </location>
</feature>
<dbReference type="InterPro" id="IPR008266">
    <property type="entry name" value="Tyr_kinase_AS"/>
</dbReference>
<dbReference type="Gene3D" id="1.10.510.10">
    <property type="entry name" value="Transferase(Phosphotransferase) domain 1"/>
    <property type="match status" value="1"/>
</dbReference>
<dbReference type="Proteomes" id="UP000076761">
    <property type="component" value="Unassembled WGS sequence"/>
</dbReference>
<feature type="region of interest" description="Disordered" evidence="1">
    <location>
        <begin position="800"/>
        <end position="955"/>
    </location>
</feature>
<keyword evidence="4" id="KW-1185">Reference proteome</keyword>
<feature type="compositionally biased region" description="Low complexity" evidence="1">
    <location>
        <begin position="676"/>
        <end position="708"/>
    </location>
</feature>
<dbReference type="InterPro" id="IPR011009">
    <property type="entry name" value="Kinase-like_dom_sf"/>
</dbReference>
<reference evidence="3 4" key="1">
    <citation type="journal article" date="2016" name="Mol. Biol. Evol.">
        <title>Comparative Genomics of Early-Diverging Mushroom-Forming Fungi Provides Insights into the Origins of Lignocellulose Decay Capabilities.</title>
        <authorList>
            <person name="Nagy L.G."/>
            <person name="Riley R."/>
            <person name="Tritt A."/>
            <person name="Adam C."/>
            <person name="Daum C."/>
            <person name="Floudas D."/>
            <person name="Sun H."/>
            <person name="Yadav J.S."/>
            <person name="Pangilinan J."/>
            <person name="Larsson K.H."/>
            <person name="Matsuura K."/>
            <person name="Barry K."/>
            <person name="Labutti K."/>
            <person name="Kuo R."/>
            <person name="Ohm R.A."/>
            <person name="Bhattacharya S.S."/>
            <person name="Shirouzu T."/>
            <person name="Yoshinaga Y."/>
            <person name="Martin F.M."/>
            <person name="Grigoriev I.V."/>
            <person name="Hibbett D.S."/>
        </authorList>
    </citation>
    <scope>NUCLEOTIDE SEQUENCE [LARGE SCALE GENOMIC DNA]</scope>
    <source>
        <strain evidence="3 4">HHB14362 ss-1</strain>
    </source>
</reference>
<feature type="compositionally biased region" description="Low complexity" evidence="1">
    <location>
        <begin position="800"/>
        <end position="816"/>
    </location>
</feature>
<dbReference type="Pfam" id="PF17667">
    <property type="entry name" value="Pkinase_fungal"/>
    <property type="match status" value="1"/>
</dbReference>
<dbReference type="AlphaFoldDB" id="A0A165RAK1"/>
<protein>
    <recommendedName>
        <fullName evidence="2">Fungal-type protein kinase domain-containing protein</fullName>
    </recommendedName>
</protein>
<evidence type="ECO:0000256" key="1">
    <source>
        <dbReference type="SAM" id="MobiDB-lite"/>
    </source>
</evidence>
<dbReference type="GO" id="GO:0004672">
    <property type="term" value="F:protein kinase activity"/>
    <property type="evidence" value="ECO:0007669"/>
    <property type="project" value="InterPro"/>
</dbReference>
<feature type="compositionally biased region" description="Polar residues" evidence="1">
    <location>
        <begin position="770"/>
        <end position="779"/>
    </location>
</feature>
<accession>A0A165RAK1</accession>
<dbReference type="PROSITE" id="PS00109">
    <property type="entry name" value="PROTEIN_KINASE_TYR"/>
    <property type="match status" value="1"/>
</dbReference>
<sequence>MSNTSWDSIRSSTLCDSLGSIENDKSSKVEHHTYRQSAGEEASKHFLGPVPLSKFLLWTFPDKHEDVTRIKSPKNFHAGLGQVPTGPNVAEKSMYGAVMYALKLARQPYNLAFIPQNTSWLKHLCYPGGPALAPDLTITWGRLGEYWAASQVFIEVTREDSDDPFHENDTGKLYLSNIEVWNQIQEYAAIALSYSPRCYLLGIGIFGKHARFFRWDRSVLLVSESFYYQEDSTPLFRLLYGLSLHGHAGRDPTLLDGKDKDILIFREKYEEARRKNLVPRYESLTPARTALAGSTYLEMPGAEPGDSSEEYLTMGPPIFTSRAMFGRGTRVWLATLADGSSDFVIIKDTWRESTRMSDGDIYSRIFGNNSSVFGVAKALRSVDLGQHANDFHSTLAATVNATLGVPRFVERTHYRTILKSIGKPLYLFRCTRELTEAMRDAMKGLSNMWLRGVMHRDISAYNIMINADWKEGDARGFLIDPELAAVSPTQDDLTYITGTFQFMAIDRLKEHPGNHEPHHDIESSYWVLLWVVLRHTECEVKEWGKIKPGSECVARIFEGENGTSKVLFLCNAEVVVHGNKPLTRLMERLQYLVSLRYMNKVLRAKLTEQKVILPELTHETVIKEFEEALKCDGWPYADGAVPFRVNAREEDTVARRNILEMIKQTISQTKCSVANSQQKSISQTKSKGPTPSSSSSLVVLPSSTSGPSAKVSTITECSGRMALTSAPHSNTKMESTEKSSVATKGSTSSVQGSQSKTKAGGEPGKAQPLTGESTLRSTSKLTSISGPIITRSLTKILSSSSRASSQAGAATQSPSSPRYRTHVHDASTSRAADNGSTFSVPGSDSKKKAVREREAGKAQPLKTERILRSASQSKSVAGAVTTKPLSRNVAPAPRHGDVGKVGSGRASQSKTLPSYGCPATRAGMSRASTEGDSCKMQGSRRPALSKIPRLSRRSP</sequence>
<feature type="compositionally biased region" description="Polar residues" evidence="1">
    <location>
        <begin position="828"/>
        <end position="842"/>
    </location>
</feature>
<dbReference type="PANTHER" id="PTHR38248:SF2">
    <property type="entry name" value="FUNK1 11"/>
    <property type="match status" value="1"/>
</dbReference>
<organism evidence="3 4">
    <name type="scientific">Neolentinus lepideus HHB14362 ss-1</name>
    <dbReference type="NCBI Taxonomy" id="1314782"/>
    <lineage>
        <taxon>Eukaryota</taxon>
        <taxon>Fungi</taxon>
        <taxon>Dikarya</taxon>
        <taxon>Basidiomycota</taxon>
        <taxon>Agaricomycotina</taxon>
        <taxon>Agaricomycetes</taxon>
        <taxon>Gloeophyllales</taxon>
        <taxon>Gloeophyllaceae</taxon>
        <taxon>Neolentinus</taxon>
    </lineage>
</organism>
<feature type="compositionally biased region" description="Polar residues" evidence="1">
    <location>
        <begin position="726"/>
        <end position="757"/>
    </location>
</feature>
<dbReference type="SUPFAM" id="SSF56112">
    <property type="entry name" value="Protein kinase-like (PK-like)"/>
    <property type="match status" value="1"/>
</dbReference>
<evidence type="ECO:0000259" key="2">
    <source>
        <dbReference type="Pfam" id="PF17667"/>
    </source>
</evidence>